<sequence>MDLLAVPEQTRVLLLRLGRVDAVRVAEQCHGCPPRELVLCPILAQPQGPGEASASPGPSL</sequence>
<reference evidence="1" key="1">
    <citation type="submission" date="2024-06" db="EMBL/GenBank/DDBJ databases">
        <authorList>
            <consortium name="consrtm"/>
            <person name="Uemura M."/>
            <person name="Terahara T."/>
        </authorList>
    </citation>
    <scope>NUCLEOTIDE SEQUENCE</scope>
    <source>
        <strain evidence="1">KM77-8</strain>
    </source>
</reference>
<name>A0AAT9H8P7_9ACTN</name>
<accession>A0AAT9H8P7</accession>
<gene>
    <name evidence="1" type="ORF">SHKM778_01120</name>
</gene>
<dbReference type="AlphaFoldDB" id="A0AAT9H8P7"/>
<evidence type="ECO:0000313" key="1">
    <source>
        <dbReference type="EMBL" id="BFO13724.1"/>
    </source>
</evidence>
<reference evidence="1" key="2">
    <citation type="submission" date="2024-07" db="EMBL/GenBank/DDBJ databases">
        <title>Streptomyces haneummycinica sp. nov., a new antibiotic-producing actinobacterium isolated from marine sediment.</title>
        <authorList>
            <person name="Uemura M."/>
            <person name="Hamada M."/>
            <person name="Hirano S."/>
            <person name="Kobayashi K."/>
            <person name="Ohshiro T."/>
            <person name="Kobayashi T."/>
            <person name="Terahara T."/>
        </authorList>
    </citation>
    <scope>NUCLEOTIDE SEQUENCE</scope>
    <source>
        <strain evidence="1">KM77-8</strain>
    </source>
</reference>
<dbReference type="EMBL" id="AP035768">
    <property type="protein sequence ID" value="BFO13724.1"/>
    <property type="molecule type" value="Genomic_DNA"/>
</dbReference>
<proteinExistence type="predicted"/>
<protein>
    <submittedName>
        <fullName evidence="1">Uncharacterized protein</fullName>
    </submittedName>
</protein>
<organism evidence="1">
    <name type="scientific">Streptomyces haneummycinicus</name>
    <dbReference type="NCBI Taxonomy" id="3074435"/>
    <lineage>
        <taxon>Bacteria</taxon>
        <taxon>Bacillati</taxon>
        <taxon>Actinomycetota</taxon>
        <taxon>Actinomycetes</taxon>
        <taxon>Kitasatosporales</taxon>
        <taxon>Streptomycetaceae</taxon>
        <taxon>Streptomyces</taxon>
    </lineage>
</organism>